<feature type="transmembrane region" description="Helical" evidence="1">
    <location>
        <begin position="25"/>
        <end position="47"/>
    </location>
</feature>
<dbReference type="EMBL" id="JAEKLZ010000499">
    <property type="protein sequence ID" value="MBW8729180.1"/>
    <property type="molecule type" value="Genomic_DNA"/>
</dbReference>
<evidence type="ECO:0000256" key="1">
    <source>
        <dbReference type="SAM" id="Phobius"/>
    </source>
</evidence>
<name>A0A952FTH6_9PROT</name>
<dbReference type="AlphaFoldDB" id="A0A952FTH6"/>
<accession>A0A952FTH6</accession>
<dbReference type="Proteomes" id="UP000700706">
    <property type="component" value="Unassembled WGS sequence"/>
</dbReference>
<gene>
    <name evidence="2" type="ORF">JF625_29030</name>
</gene>
<protein>
    <submittedName>
        <fullName evidence="2">Uncharacterized protein</fullName>
    </submittedName>
</protein>
<sequence length="64" mass="6876">MTAAMLWLGGVLLVAEPYLWVGTVLWLGGILLFAAPYLWACALCVVARDPPGATERPGPPPRQE</sequence>
<keyword evidence="1" id="KW-1133">Transmembrane helix</keyword>
<proteinExistence type="predicted"/>
<reference evidence="2" key="1">
    <citation type="submission" date="2020-06" db="EMBL/GenBank/DDBJ databases">
        <title>Stable isotope informed genome-resolved metagenomics uncovers potential trophic interactions in rhizosphere soil.</title>
        <authorList>
            <person name="Starr E.P."/>
            <person name="Shi S."/>
            <person name="Blazewicz S.J."/>
            <person name="Koch B.J."/>
            <person name="Probst A.J."/>
            <person name="Hungate B.A."/>
            <person name="Pett-Ridge J."/>
            <person name="Firestone M.K."/>
            <person name="Banfield J.F."/>
        </authorList>
    </citation>
    <scope>NUCLEOTIDE SEQUENCE</scope>
    <source>
        <strain evidence="2">YM_69_17</strain>
    </source>
</reference>
<comment type="caution">
    <text evidence="2">The sequence shown here is derived from an EMBL/GenBank/DDBJ whole genome shotgun (WGS) entry which is preliminary data.</text>
</comment>
<keyword evidence="1" id="KW-0812">Transmembrane</keyword>
<evidence type="ECO:0000313" key="3">
    <source>
        <dbReference type="Proteomes" id="UP000700706"/>
    </source>
</evidence>
<evidence type="ECO:0000313" key="2">
    <source>
        <dbReference type="EMBL" id="MBW8729180.1"/>
    </source>
</evidence>
<keyword evidence="1" id="KW-0472">Membrane</keyword>
<organism evidence="2 3">
    <name type="scientific">Inquilinus limosus</name>
    <dbReference type="NCBI Taxonomy" id="171674"/>
    <lineage>
        <taxon>Bacteria</taxon>
        <taxon>Pseudomonadati</taxon>
        <taxon>Pseudomonadota</taxon>
        <taxon>Alphaproteobacteria</taxon>
        <taxon>Rhodospirillales</taxon>
        <taxon>Rhodospirillaceae</taxon>
        <taxon>Inquilinus</taxon>
    </lineage>
</organism>